<proteinExistence type="predicted"/>
<dbReference type="InterPro" id="IPR018968">
    <property type="entry name" value="Phasin"/>
</dbReference>
<organism evidence="2 3">
    <name type="scientific">Labrys monachus</name>
    <dbReference type="NCBI Taxonomy" id="217067"/>
    <lineage>
        <taxon>Bacteria</taxon>
        <taxon>Pseudomonadati</taxon>
        <taxon>Pseudomonadota</taxon>
        <taxon>Alphaproteobacteria</taxon>
        <taxon>Hyphomicrobiales</taxon>
        <taxon>Xanthobacteraceae</taxon>
        <taxon>Labrys</taxon>
    </lineage>
</organism>
<evidence type="ECO:0000313" key="3">
    <source>
        <dbReference type="Proteomes" id="UP001237448"/>
    </source>
</evidence>
<evidence type="ECO:0000313" key="2">
    <source>
        <dbReference type="EMBL" id="MDQ0391149.1"/>
    </source>
</evidence>
<dbReference type="Proteomes" id="UP001237448">
    <property type="component" value="Unassembled WGS sequence"/>
</dbReference>
<keyword evidence="3" id="KW-1185">Reference proteome</keyword>
<evidence type="ECO:0000259" key="1">
    <source>
        <dbReference type="Pfam" id="PF09361"/>
    </source>
</evidence>
<dbReference type="Pfam" id="PF09361">
    <property type="entry name" value="Phasin_2"/>
    <property type="match status" value="1"/>
</dbReference>
<dbReference type="EMBL" id="JAUSVK010000001">
    <property type="protein sequence ID" value="MDQ0391149.1"/>
    <property type="molecule type" value="Genomic_DNA"/>
</dbReference>
<dbReference type="RefSeq" id="WP_307423019.1">
    <property type="nucleotide sequence ID" value="NZ_JAUSVK010000001.1"/>
</dbReference>
<feature type="domain" description="Phasin" evidence="1">
    <location>
        <begin position="38"/>
        <end position="93"/>
    </location>
</feature>
<comment type="caution">
    <text evidence="2">The sequence shown here is derived from an EMBL/GenBank/DDBJ whole genome shotgun (WGS) entry which is preliminary data.</text>
</comment>
<gene>
    <name evidence="2" type="ORF">J3R73_000941</name>
</gene>
<name>A0ABU0F958_9HYPH</name>
<sequence>MSGPISKLNETETFAPFLLDSDEVQTIWSAVWMDVPATMASELTRFAAQRLRAQSDFLARLGRSRTYTDVLEAQTAFWRAAAQDYTAETGKMMGELAVGHAA</sequence>
<reference evidence="2 3" key="1">
    <citation type="submission" date="2023-07" db="EMBL/GenBank/DDBJ databases">
        <title>Genomic Encyclopedia of Type Strains, Phase IV (KMG-IV): sequencing the most valuable type-strain genomes for metagenomic binning, comparative biology and taxonomic classification.</title>
        <authorList>
            <person name="Goeker M."/>
        </authorList>
    </citation>
    <scope>NUCLEOTIDE SEQUENCE [LARGE SCALE GENOMIC DNA]</scope>
    <source>
        <strain evidence="2 3">DSM 5896</strain>
    </source>
</reference>
<accession>A0ABU0F958</accession>
<protein>
    <recommendedName>
        <fullName evidence="1">Phasin domain-containing protein</fullName>
    </recommendedName>
</protein>